<keyword evidence="2" id="KW-1185">Reference proteome</keyword>
<dbReference type="EMBL" id="ML211364">
    <property type="protein sequence ID" value="TFK83803.1"/>
    <property type="molecule type" value="Genomic_DNA"/>
</dbReference>
<organism evidence="1 2">
    <name type="scientific">Polyporus arcularius HHB13444</name>
    <dbReference type="NCBI Taxonomy" id="1314778"/>
    <lineage>
        <taxon>Eukaryota</taxon>
        <taxon>Fungi</taxon>
        <taxon>Dikarya</taxon>
        <taxon>Basidiomycota</taxon>
        <taxon>Agaricomycotina</taxon>
        <taxon>Agaricomycetes</taxon>
        <taxon>Polyporales</taxon>
        <taxon>Polyporaceae</taxon>
        <taxon>Polyporus</taxon>
    </lineage>
</organism>
<accession>A0A5C3PD65</accession>
<dbReference type="AlphaFoldDB" id="A0A5C3PD65"/>
<dbReference type="InParanoid" id="A0A5C3PD65"/>
<dbReference type="Proteomes" id="UP000308197">
    <property type="component" value="Unassembled WGS sequence"/>
</dbReference>
<gene>
    <name evidence="1" type="ORF">K466DRAFT_602550</name>
</gene>
<sequence>MGRRAKYLTAQARQAAAREYTQRYAQSARGKATRATRNAQTYTQRRESRLQILALDMPEDLFRYARPLLRASFAFEPVPELSLGLWSAPYTIALPDASIRPSLHSGDGVWASPEARLSFFHYAQLMDEGMARAELWRGEDLDMAAVEAEIKDEIIARRDAWVAARNGVVGTLDAYVHDVYLHWGARIIVMLGEELELRKRGVEAYVAGRSQRRLPWQIMRASMFAMLSQ</sequence>
<reference evidence="1 2" key="1">
    <citation type="journal article" date="2019" name="Nat. Ecol. Evol.">
        <title>Megaphylogeny resolves global patterns of mushroom evolution.</title>
        <authorList>
            <person name="Varga T."/>
            <person name="Krizsan K."/>
            <person name="Foldi C."/>
            <person name="Dima B."/>
            <person name="Sanchez-Garcia M."/>
            <person name="Sanchez-Ramirez S."/>
            <person name="Szollosi G.J."/>
            <person name="Szarkandi J.G."/>
            <person name="Papp V."/>
            <person name="Albert L."/>
            <person name="Andreopoulos W."/>
            <person name="Angelini C."/>
            <person name="Antonin V."/>
            <person name="Barry K.W."/>
            <person name="Bougher N.L."/>
            <person name="Buchanan P."/>
            <person name="Buyck B."/>
            <person name="Bense V."/>
            <person name="Catcheside P."/>
            <person name="Chovatia M."/>
            <person name="Cooper J."/>
            <person name="Damon W."/>
            <person name="Desjardin D."/>
            <person name="Finy P."/>
            <person name="Geml J."/>
            <person name="Haridas S."/>
            <person name="Hughes K."/>
            <person name="Justo A."/>
            <person name="Karasinski D."/>
            <person name="Kautmanova I."/>
            <person name="Kiss B."/>
            <person name="Kocsube S."/>
            <person name="Kotiranta H."/>
            <person name="LaButti K.M."/>
            <person name="Lechner B.E."/>
            <person name="Liimatainen K."/>
            <person name="Lipzen A."/>
            <person name="Lukacs Z."/>
            <person name="Mihaltcheva S."/>
            <person name="Morgado L.N."/>
            <person name="Niskanen T."/>
            <person name="Noordeloos M.E."/>
            <person name="Ohm R.A."/>
            <person name="Ortiz-Santana B."/>
            <person name="Ovrebo C."/>
            <person name="Racz N."/>
            <person name="Riley R."/>
            <person name="Savchenko A."/>
            <person name="Shiryaev A."/>
            <person name="Soop K."/>
            <person name="Spirin V."/>
            <person name="Szebenyi C."/>
            <person name="Tomsovsky M."/>
            <person name="Tulloss R.E."/>
            <person name="Uehling J."/>
            <person name="Grigoriev I.V."/>
            <person name="Vagvolgyi C."/>
            <person name="Papp T."/>
            <person name="Martin F.M."/>
            <person name="Miettinen O."/>
            <person name="Hibbett D.S."/>
            <person name="Nagy L.G."/>
        </authorList>
    </citation>
    <scope>NUCLEOTIDE SEQUENCE [LARGE SCALE GENOMIC DNA]</scope>
    <source>
        <strain evidence="1 2">HHB13444</strain>
    </source>
</reference>
<name>A0A5C3PD65_9APHY</name>
<evidence type="ECO:0000313" key="1">
    <source>
        <dbReference type="EMBL" id="TFK83803.1"/>
    </source>
</evidence>
<dbReference type="STRING" id="1314778.A0A5C3PD65"/>
<proteinExistence type="predicted"/>
<evidence type="ECO:0000313" key="2">
    <source>
        <dbReference type="Proteomes" id="UP000308197"/>
    </source>
</evidence>
<protein>
    <submittedName>
        <fullName evidence="1">Uncharacterized protein</fullName>
    </submittedName>
</protein>